<dbReference type="InParanoid" id="A0A177CHL8"/>
<dbReference type="EMBL" id="KV441552">
    <property type="protein sequence ID" value="OAG06348.1"/>
    <property type="molecule type" value="Genomic_DNA"/>
</dbReference>
<gene>
    <name evidence="1" type="ORF">CC84DRAFT_1176361</name>
</gene>
<accession>A0A177CHL8</accession>
<organism evidence="1 2">
    <name type="scientific">Paraphaeosphaeria sporulosa</name>
    <dbReference type="NCBI Taxonomy" id="1460663"/>
    <lineage>
        <taxon>Eukaryota</taxon>
        <taxon>Fungi</taxon>
        <taxon>Dikarya</taxon>
        <taxon>Ascomycota</taxon>
        <taxon>Pezizomycotina</taxon>
        <taxon>Dothideomycetes</taxon>
        <taxon>Pleosporomycetidae</taxon>
        <taxon>Pleosporales</taxon>
        <taxon>Massarineae</taxon>
        <taxon>Didymosphaeriaceae</taxon>
        <taxon>Paraphaeosphaeria</taxon>
    </lineage>
</organism>
<evidence type="ECO:0000313" key="1">
    <source>
        <dbReference type="EMBL" id="OAG06348.1"/>
    </source>
</evidence>
<sequence length="173" mass="19484">MCISGDSHDECRPLTTPQYPKFPANYANDLPYGITLANLEKECRCLDRIYEYAWVTHMDNSNRLNAYGAHNSFPASQYYVDQIFVLPTGIQNPARIAGSSQKLRKKTHSSTCLQLSFTSNSISSWPIIAVAVVLRRLTKTMFGPCLEKLAKSLQMTKTNCYFAITCLPARSIF</sequence>
<dbReference type="AlphaFoldDB" id="A0A177CHL8"/>
<dbReference type="Proteomes" id="UP000077069">
    <property type="component" value="Unassembled WGS sequence"/>
</dbReference>
<evidence type="ECO:0000313" key="2">
    <source>
        <dbReference type="Proteomes" id="UP000077069"/>
    </source>
</evidence>
<reference evidence="1 2" key="1">
    <citation type="submission" date="2016-05" db="EMBL/GenBank/DDBJ databases">
        <title>Comparative analysis of secretome profiles of manganese(II)-oxidizing ascomycete fungi.</title>
        <authorList>
            <consortium name="DOE Joint Genome Institute"/>
            <person name="Zeiner C.A."/>
            <person name="Purvine S.O."/>
            <person name="Zink E.M."/>
            <person name="Wu S."/>
            <person name="Pasa-Tolic L."/>
            <person name="Chaput D.L."/>
            <person name="Haridas S."/>
            <person name="Grigoriev I.V."/>
            <person name="Santelli C.M."/>
            <person name="Hansel C.M."/>
        </authorList>
    </citation>
    <scope>NUCLEOTIDE SEQUENCE [LARGE SCALE GENOMIC DNA]</scope>
    <source>
        <strain evidence="1 2">AP3s5-JAC2a</strain>
    </source>
</reference>
<dbReference type="GeneID" id="28763701"/>
<keyword evidence="2" id="KW-1185">Reference proteome</keyword>
<name>A0A177CHL8_9PLEO</name>
<protein>
    <submittedName>
        <fullName evidence="1">Uncharacterized protein</fullName>
    </submittedName>
</protein>
<dbReference type="RefSeq" id="XP_018036713.1">
    <property type="nucleotide sequence ID" value="XM_018180215.1"/>
</dbReference>
<proteinExistence type="predicted"/>